<name>A0ABX8AE07_9BRAD</name>
<evidence type="ECO:0000313" key="2">
    <source>
        <dbReference type="Proteomes" id="UP000682843"/>
    </source>
</evidence>
<dbReference type="EMBL" id="CP036498">
    <property type="protein sequence ID" value="QUS40545.1"/>
    <property type="molecule type" value="Genomic_DNA"/>
</dbReference>
<dbReference type="RefSeq" id="WP_211909128.1">
    <property type="nucleotide sequence ID" value="NZ_CP036498.1"/>
</dbReference>
<organism evidence="1 2">
    <name type="scientific">Tardiphaga alba</name>
    <dbReference type="NCBI Taxonomy" id="340268"/>
    <lineage>
        <taxon>Bacteria</taxon>
        <taxon>Pseudomonadati</taxon>
        <taxon>Pseudomonadota</taxon>
        <taxon>Alphaproteobacteria</taxon>
        <taxon>Hyphomicrobiales</taxon>
        <taxon>Nitrobacteraceae</taxon>
        <taxon>Tardiphaga</taxon>
    </lineage>
</organism>
<proteinExistence type="predicted"/>
<protein>
    <submittedName>
        <fullName evidence="1">Uncharacterized protein</fullName>
    </submittedName>
</protein>
<keyword evidence="2" id="KW-1185">Reference proteome</keyword>
<sequence>MGSSCWRTRFEPLPDITTYELAMDVKHVNASQVLMAHCCDEMGSALRHRVLDDYNHSMNKQRMDVVWSAEATPARIGDQGR</sequence>
<dbReference type="Proteomes" id="UP000682843">
    <property type="component" value="Chromosome"/>
</dbReference>
<accession>A0ABX8AE07</accession>
<reference evidence="1 2" key="1">
    <citation type="submission" date="2019-02" db="EMBL/GenBank/DDBJ databases">
        <title>Emended description of the genus Rhodopseudomonas and description of Rhodopseudomonas albus sp. nov., a non-phototrophic, heavy-metal-tolerant bacterium isolated from garden soil.</title>
        <authorList>
            <person name="Bao Z."/>
            <person name="Cao W.W."/>
            <person name="Sato Y."/>
            <person name="Nishizawa T."/>
            <person name="Zhao J."/>
            <person name="Guo Y."/>
            <person name="Ohta H."/>
        </authorList>
    </citation>
    <scope>NUCLEOTIDE SEQUENCE [LARGE SCALE GENOMIC DNA]</scope>
    <source>
        <strain evidence="1 2">SK50-23</strain>
    </source>
</reference>
<gene>
    <name evidence="1" type="ORF">RPMA_18175</name>
</gene>
<evidence type="ECO:0000313" key="1">
    <source>
        <dbReference type="EMBL" id="QUS40545.1"/>
    </source>
</evidence>